<feature type="domain" description="Tyrosine-protein phosphatase" evidence="4">
    <location>
        <begin position="14"/>
        <end position="179"/>
    </location>
</feature>
<reference evidence="7" key="1">
    <citation type="submission" date="2013-03" db="EMBL/GenBank/DDBJ databases">
        <title>The Genome Sequence of Anopheles minimus MINIMUS1.</title>
        <authorList>
            <consortium name="The Broad Institute Genomics Platform"/>
            <person name="Neafsey D.E."/>
            <person name="Walton C."/>
            <person name="Walker B."/>
            <person name="Young S.K."/>
            <person name="Zeng Q."/>
            <person name="Gargeya S."/>
            <person name="Fitzgerald M."/>
            <person name="Haas B."/>
            <person name="Abouelleil A."/>
            <person name="Allen A.W."/>
            <person name="Alvarado L."/>
            <person name="Arachchi H.M."/>
            <person name="Berlin A.M."/>
            <person name="Chapman S.B."/>
            <person name="Gainer-Dewar J."/>
            <person name="Goldberg J."/>
            <person name="Griggs A."/>
            <person name="Gujja S."/>
            <person name="Hansen M."/>
            <person name="Howarth C."/>
            <person name="Imamovic A."/>
            <person name="Ireland A."/>
            <person name="Larimer J."/>
            <person name="McCowan C."/>
            <person name="Murphy C."/>
            <person name="Pearson M."/>
            <person name="Poon T.W."/>
            <person name="Priest M."/>
            <person name="Roberts A."/>
            <person name="Saif S."/>
            <person name="Shea T."/>
            <person name="Sisk P."/>
            <person name="Sykes S."/>
            <person name="Wortman J."/>
            <person name="Nusbaum C."/>
            <person name="Birren B."/>
        </authorList>
    </citation>
    <scope>NUCLEOTIDE SEQUENCE [LARGE SCALE GENOMIC DNA]</scope>
    <source>
        <strain evidence="7">MINIMUS1</strain>
    </source>
</reference>
<accession>A0A182WDJ0</accession>
<dbReference type="PROSITE" id="PS50056">
    <property type="entry name" value="TYR_PHOSPHATASE_2"/>
    <property type="match status" value="1"/>
</dbReference>
<dbReference type="Proteomes" id="UP000075920">
    <property type="component" value="Unassembled WGS sequence"/>
</dbReference>
<feature type="compositionally biased region" description="Basic and acidic residues" evidence="3">
    <location>
        <begin position="243"/>
        <end position="259"/>
    </location>
</feature>
<protein>
    <submittedName>
        <fullName evidence="6">Uncharacterized protein</fullName>
    </submittedName>
</protein>
<keyword evidence="1" id="KW-0378">Hydrolase</keyword>
<dbReference type="InterPro" id="IPR020422">
    <property type="entry name" value="TYR_PHOSPHATASE_DUAL_dom"/>
</dbReference>
<feature type="compositionally biased region" description="Basic and acidic residues" evidence="3">
    <location>
        <begin position="273"/>
        <end position="283"/>
    </location>
</feature>
<evidence type="ECO:0000313" key="7">
    <source>
        <dbReference type="Proteomes" id="UP000075920"/>
    </source>
</evidence>
<sequence>MCGKTMKIPAGWLNYSSHGQELIDKFIAFKVPLAMNKICVPPDERFTPAHVIKNIPIGLIIDLTNTSRYYDPCEFVSQGIKHVKLAVQGQVVPHKRLVKRFNDIANEYFNDSANNGKLIGVHCTHGLNRTGYLICAYLIQMLAYNPEEAINLFNVKRGHKMERKNYLESLLSMVPGVQVEPRRASNSSAPNRAQAGQVNGIPNRAGWRQDRSSERRDTAPRAYGRDSRQQDDTAPRAYGRNWRQQDDTAPRAYSRDSRQQDGTAPRAYGRNWRQQDDTAPRAY</sequence>
<dbReference type="InterPro" id="IPR051029">
    <property type="entry name" value="mRNA_Capping_Enz/RNA_Phosphat"/>
</dbReference>
<evidence type="ECO:0000256" key="3">
    <source>
        <dbReference type="SAM" id="MobiDB-lite"/>
    </source>
</evidence>
<name>A0A182WDJ0_9DIPT</name>
<dbReference type="VEuPathDB" id="VectorBase:AMIN008427"/>
<feature type="compositionally biased region" description="Basic and acidic residues" evidence="3">
    <location>
        <begin position="207"/>
        <end position="234"/>
    </location>
</feature>
<dbReference type="PROSITE" id="PS00383">
    <property type="entry name" value="TYR_PHOSPHATASE_1"/>
    <property type="match status" value="1"/>
</dbReference>
<dbReference type="InterPro" id="IPR029021">
    <property type="entry name" value="Prot-tyrosine_phosphatase-like"/>
</dbReference>
<keyword evidence="7" id="KW-1185">Reference proteome</keyword>
<dbReference type="PANTHER" id="PTHR10367:SF9">
    <property type="entry name" value="DUAL-SPECIFICITY PHOSPHATASE 11 (RNA_RNP COMPLEX 1-INTERACTING)"/>
    <property type="match status" value="1"/>
</dbReference>
<dbReference type="AlphaFoldDB" id="A0A182WDJ0"/>
<dbReference type="GO" id="GO:0004651">
    <property type="term" value="F:polynucleotide 5'-phosphatase activity"/>
    <property type="evidence" value="ECO:0007669"/>
    <property type="project" value="TreeGrafter"/>
</dbReference>
<dbReference type="InterPro" id="IPR000340">
    <property type="entry name" value="Dual-sp_phosphatase_cat-dom"/>
</dbReference>
<dbReference type="Gene3D" id="3.90.190.10">
    <property type="entry name" value="Protein tyrosine phosphatase superfamily"/>
    <property type="match status" value="1"/>
</dbReference>
<feature type="compositionally biased region" description="Polar residues" evidence="3">
    <location>
        <begin position="184"/>
        <end position="197"/>
    </location>
</feature>
<feature type="region of interest" description="Disordered" evidence="3">
    <location>
        <begin position="179"/>
        <end position="283"/>
    </location>
</feature>
<dbReference type="InterPro" id="IPR016130">
    <property type="entry name" value="Tyr_Pase_AS"/>
</dbReference>
<evidence type="ECO:0000256" key="2">
    <source>
        <dbReference type="ARBA" id="ARBA00022912"/>
    </source>
</evidence>
<feature type="domain" description="Tyrosine specific protein phosphatases" evidence="5">
    <location>
        <begin position="99"/>
        <end position="168"/>
    </location>
</feature>
<dbReference type="PANTHER" id="PTHR10367">
    <property type="entry name" value="MRNA-CAPPING ENZYME"/>
    <property type="match status" value="1"/>
</dbReference>
<evidence type="ECO:0000259" key="5">
    <source>
        <dbReference type="PROSITE" id="PS50056"/>
    </source>
</evidence>
<dbReference type="STRING" id="112268.A0A182WDJ0"/>
<organism evidence="6 7">
    <name type="scientific">Anopheles minimus</name>
    <dbReference type="NCBI Taxonomy" id="112268"/>
    <lineage>
        <taxon>Eukaryota</taxon>
        <taxon>Metazoa</taxon>
        <taxon>Ecdysozoa</taxon>
        <taxon>Arthropoda</taxon>
        <taxon>Hexapoda</taxon>
        <taxon>Insecta</taxon>
        <taxon>Pterygota</taxon>
        <taxon>Neoptera</taxon>
        <taxon>Endopterygota</taxon>
        <taxon>Diptera</taxon>
        <taxon>Nematocera</taxon>
        <taxon>Culicoidea</taxon>
        <taxon>Culicidae</taxon>
        <taxon>Anophelinae</taxon>
        <taxon>Anopheles</taxon>
    </lineage>
</organism>
<reference evidence="6" key="2">
    <citation type="submission" date="2020-05" db="UniProtKB">
        <authorList>
            <consortium name="EnsemblMetazoa"/>
        </authorList>
    </citation>
    <scope>IDENTIFICATION</scope>
    <source>
        <strain evidence="6">MINIMUS1</strain>
    </source>
</reference>
<keyword evidence="2" id="KW-0904">Protein phosphatase</keyword>
<dbReference type="Pfam" id="PF00782">
    <property type="entry name" value="DSPc"/>
    <property type="match status" value="1"/>
</dbReference>
<dbReference type="SMART" id="SM00195">
    <property type="entry name" value="DSPc"/>
    <property type="match status" value="1"/>
</dbReference>
<dbReference type="EnsemblMetazoa" id="AMIN008427-RA">
    <property type="protein sequence ID" value="AMIN008427-PA"/>
    <property type="gene ID" value="AMIN008427"/>
</dbReference>
<proteinExistence type="predicted"/>
<dbReference type="SUPFAM" id="SSF52799">
    <property type="entry name" value="(Phosphotyrosine protein) phosphatases II"/>
    <property type="match status" value="1"/>
</dbReference>
<evidence type="ECO:0000256" key="1">
    <source>
        <dbReference type="ARBA" id="ARBA00022801"/>
    </source>
</evidence>
<dbReference type="InterPro" id="IPR000387">
    <property type="entry name" value="Tyr_Pase_dom"/>
</dbReference>
<dbReference type="GO" id="GO:0004721">
    <property type="term" value="F:phosphoprotein phosphatase activity"/>
    <property type="evidence" value="ECO:0007669"/>
    <property type="project" value="UniProtKB-KW"/>
</dbReference>
<dbReference type="PROSITE" id="PS50054">
    <property type="entry name" value="TYR_PHOSPHATASE_DUAL"/>
    <property type="match status" value="1"/>
</dbReference>
<evidence type="ECO:0000259" key="4">
    <source>
        <dbReference type="PROSITE" id="PS50054"/>
    </source>
</evidence>
<evidence type="ECO:0000313" key="6">
    <source>
        <dbReference type="EnsemblMetazoa" id="AMIN008427-PA"/>
    </source>
</evidence>